<name>X0TSE4_9ZZZZ</name>
<dbReference type="InterPro" id="IPR006684">
    <property type="entry name" value="YbgC/YbaW"/>
</dbReference>
<dbReference type="Pfam" id="PF13279">
    <property type="entry name" value="4HBT_2"/>
    <property type="match status" value="1"/>
</dbReference>
<organism evidence="3">
    <name type="scientific">marine sediment metagenome</name>
    <dbReference type="NCBI Taxonomy" id="412755"/>
    <lineage>
        <taxon>unclassified sequences</taxon>
        <taxon>metagenomes</taxon>
        <taxon>ecological metagenomes</taxon>
    </lineage>
</organism>
<evidence type="ECO:0000313" key="3">
    <source>
        <dbReference type="EMBL" id="GAF90126.1"/>
    </source>
</evidence>
<reference evidence="3" key="1">
    <citation type="journal article" date="2014" name="Front. Microbiol.">
        <title>High frequency of phylogenetically diverse reductive dehalogenase-homologous genes in deep subseafloor sedimentary metagenomes.</title>
        <authorList>
            <person name="Kawai M."/>
            <person name="Futagami T."/>
            <person name="Toyoda A."/>
            <person name="Takaki Y."/>
            <person name="Nishi S."/>
            <person name="Hori S."/>
            <person name="Arai W."/>
            <person name="Tsubouchi T."/>
            <person name="Morono Y."/>
            <person name="Uchiyama I."/>
            <person name="Ito T."/>
            <person name="Fujiyama A."/>
            <person name="Inagaki F."/>
            <person name="Takami H."/>
        </authorList>
    </citation>
    <scope>NUCLEOTIDE SEQUENCE</scope>
    <source>
        <strain evidence="3">Expedition CK06-06</strain>
    </source>
</reference>
<dbReference type="SUPFAM" id="SSF54637">
    <property type="entry name" value="Thioesterase/thiol ester dehydrase-isomerase"/>
    <property type="match status" value="1"/>
</dbReference>
<protein>
    <submittedName>
        <fullName evidence="3">Uncharacterized protein</fullName>
    </submittedName>
</protein>
<dbReference type="CDD" id="cd00586">
    <property type="entry name" value="4HBT"/>
    <property type="match status" value="1"/>
</dbReference>
<comment type="similarity">
    <text evidence="1">Belongs to the 4-hydroxybenzoyl-CoA thioesterase family.</text>
</comment>
<dbReference type="AlphaFoldDB" id="X0TSE4"/>
<evidence type="ECO:0000256" key="1">
    <source>
        <dbReference type="ARBA" id="ARBA00005953"/>
    </source>
</evidence>
<accession>X0TSE4</accession>
<dbReference type="PIRSF" id="PIRSF003230">
    <property type="entry name" value="YbgC"/>
    <property type="match status" value="1"/>
</dbReference>
<dbReference type="PANTHER" id="PTHR31793:SF27">
    <property type="entry name" value="NOVEL THIOESTERASE SUPERFAMILY DOMAIN AND SAPOSIN A-TYPE DOMAIN CONTAINING PROTEIN (0610012H03RIK)"/>
    <property type="match status" value="1"/>
</dbReference>
<keyword evidence="2" id="KW-0378">Hydrolase</keyword>
<dbReference type="NCBIfam" id="TIGR00051">
    <property type="entry name" value="YbgC/FadM family acyl-CoA thioesterase"/>
    <property type="match status" value="1"/>
</dbReference>
<sequence length="135" mass="15578">MDSDAQTCEIDIRVRYVEVDRMGVLHHSRYWVYFEMGRTELLRRQGIPYSRCEEMGVYFVVANCSARFLCPVSYDEVLALTTRVAKTGRARIDHTYELRRKSDGQLLATAETTIASVTREGRVIPIPDFIRLALN</sequence>
<dbReference type="PANTHER" id="PTHR31793">
    <property type="entry name" value="4-HYDROXYBENZOYL-COA THIOESTERASE FAMILY MEMBER"/>
    <property type="match status" value="1"/>
</dbReference>
<dbReference type="Gene3D" id="3.10.129.10">
    <property type="entry name" value="Hotdog Thioesterase"/>
    <property type="match status" value="1"/>
</dbReference>
<dbReference type="EMBL" id="BARS01010133">
    <property type="protein sequence ID" value="GAF90126.1"/>
    <property type="molecule type" value="Genomic_DNA"/>
</dbReference>
<gene>
    <name evidence="3" type="ORF">S01H1_18874</name>
</gene>
<dbReference type="GO" id="GO:0047617">
    <property type="term" value="F:fatty acyl-CoA hydrolase activity"/>
    <property type="evidence" value="ECO:0007669"/>
    <property type="project" value="TreeGrafter"/>
</dbReference>
<dbReference type="InterPro" id="IPR050563">
    <property type="entry name" value="4-hydroxybenzoyl-CoA_TE"/>
</dbReference>
<proteinExistence type="inferred from homology"/>
<dbReference type="InterPro" id="IPR029069">
    <property type="entry name" value="HotDog_dom_sf"/>
</dbReference>
<comment type="caution">
    <text evidence="3">The sequence shown here is derived from an EMBL/GenBank/DDBJ whole genome shotgun (WGS) entry which is preliminary data.</text>
</comment>
<evidence type="ECO:0000256" key="2">
    <source>
        <dbReference type="ARBA" id="ARBA00022801"/>
    </source>
</evidence>